<dbReference type="OrthoDB" id="116480at2"/>
<dbReference type="Proteomes" id="UP000078148">
    <property type="component" value="Chromosome"/>
</dbReference>
<dbReference type="Pfam" id="PF12811">
    <property type="entry name" value="BaxI_1"/>
    <property type="match status" value="1"/>
</dbReference>
<feature type="transmembrane region" description="Helical" evidence="1">
    <location>
        <begin position="58"/>
        <end position="80"/>
    </location>
</feature>
<evidence type="ECO:0000313" key="3">
    <source>
        <dbReference type="Proteomes" id="UP000078148"/>
    </source>
</evidence>
<organism evidence="2 3">
    <name type="scientific">Paenibacillus bovis</name>
    <dbReference type="NCBI Taxonomy" id="1616788"/>
    <lineage>
        <taxon>Bacteria</taxon>
        <taxon>Bacillati</taxon>
        <taxon>Bacillota</taxon>
        <taxon>Bacilli</taxon>
        <taxon>Bacillales</taxon>
        <taxon>Paenibacillaceae</taxon>
        <taxon>Paenibacillus</taxon>
    </lineage>
</organism>
<dbReference type="KEGG" id="pbv:AR543_09040"/>
<dbReference type="RefSeq" id="WP_060533718.1">
    <property type="nucleotide sequence ID" value="NZ_CP013023.1"/>
</dbReference>
<dbReference type="InterPro" id="IPR010539">
    <property type="entry name" value="BaxI_1-like"/>
</dbReference>
<sequence length="244" mass="26879">MALRNPVFNNRAFSEERDYDQRESMTIAGAAGKALVLTVLLILSAAYTWYLFNKGEDIRTYMIVGMIGSLVIALPTTFFPKIAPVTAPLYVIVNGLALGGLSAMVETVYPGIALNAVLITVGILFFMLLLYATRIVRVTPGLAMGIMLCTLAIAFVYLINFVLSFFGMSVPYIHDTGWIGIGISIFVVIVATANLLLDFRTIEESAQAGMPKYMEWYGAFGLMVTVIWMYVEILRLLSKLASRD</sequence>
<name>A0A172ZFT2_9BACL</name>
<feature type="transmembrane region" description="Helical" evidence="1">
    <location>
        <begin position="178"/>
        <end position="197"/>
    </location>
</feature>
<keyword evidence="3" id="KW-1185">Reference proteome</keyword>
<gene>
    <name evidence="2" type="ORF">AR543_09040</name>
</gene>
<feature type="transmembrane region" description="Helical" evidence="1">
    <location>
        <begin position="34"/>
        <end position="52"/>
    </location>
</feature>
<feature type="transmembrane region" description="Helical" evidence="1">
    <location>
        <begin position="217"/>
        <end position="237"/>
    </location>
</feature>
<feature type="transmembrane region" description="Helical" evidence="1">
    <location>
        <begin position="87"/>
        <end position="105"/>
    </location>
</feature>
<evidence type="ECO:0008006" key="4">
    <source>
        <dbReference type="Google" id="ProtNLM"/>
    </source>
</evidence>
<feature type="transmembrane region" description="Helical" evidence="1">
    <location>
        <begin position="144"/>
        <end position="166"/>
    </location>
</feature>
<dbReference type="PANTHER" id="PTHR41282">
    <property type="entry name" value="CONSERVED TRANSMEMBRANE PROTEIN-RELATED"/>
    <property type="match status" value="1"/>
</dbReference>
<feature type="transmembrane region" description="Helical" evidence="1">
    <location>
        <begin position="111"/>
        <end position="132"/>
    </location>
</feature>
<dbReference type="PANTHER" id="PTHR41282:SF1">
    <property type="entry name" value="CONSERVED TRANSMEMBRANE PROTEIN-RELATED"/>
    <property type="match status" value="1"/>
</dbReference>
<proteinExistence type="predicted"/>
<dbReference type="AlphaFoldDB" id="A0A172ZFT2"/>
<keyword evidence="1" id="KW-0812">Transmembrane</keyword>
<protein>
    <recommendedName>
        <fullName evidence="4">Bax inhibitor-1/YccA family protein</fullName>
    </recommendedName>
</protein>
<evidence type="ECO:0000313" key="2">
    <source>
        <dbReference type="EMBL" id="ANF96127.1"/>
    </source>
</evidence>
<keyword evidence="1" id="KW-0472">Membrane</keyword>
<reference evidence="3" key="1">
    <citation type="submission" date="2015-10" db="EMBL/GenBank/DDBJ databases">
        <title>Genome of Paenibacillus bovis sp. nov.</title>
        <authorList>
            <person name="Wu Z."/>
            <person name="Gao C."/>
            <person name="Liu Z."/>
            <person name="Zheng H."/>
        </authorList>
    </citation>
    <scope>NUCLEOTIDE SEQUENCE [LARGE SCALE GENOMIC DNA]</scope>
    <source>
        <strain evidence="3">BD3526</strain>
    </source>
</reference>
<dbReference type="PIRSF" id="PIRSF009160">
    <property type="entry name" value="UCP009160"/>
    <property type="match status" value="1"/>
</dbReference>
<dbReference type="EMBL" id="CP013023">
    <property type="protein sequence ID" value="ANF96127.1"/>
    <property type="molecule type" value="Genomic_DNA"/>
</dbReference>
<reference evidence="2 3" key="2">
    <citation type="journal article" date="2016" name="Int. J. Syst. Evol. Microbiol.">
        <title>Paenibacillus bovis sp. nov., isolated from raw yak (Bos grunniens) milk.</title>
        <authorList>
            <person name="Gao C."/>
            <person name="Han J."/>
            <person name="Liu Z."/>
            <person name="Xu X."/>
            <person name="Hang F."/>
            <person name="Wu Z."/>
        </authorList>
    </citation>
    <scope>NUCLEOTIDE SEQUENCE [LARGE SCALE GENOMIC DNA]</scope>
    <source>
        <strain evidence="2 3">BD3526</strain>
    </source>
</reference>
<evidence type="ECO:0000256" key="1">
    <source>
        <dbReference type="SAM" id="Phobius"/>
    </source>
</evidence>
<accession>A0A172ZFT2</accession>
<keyword evidence="1" id="KW-1133">Transmembrane helix</keyword>